<dbReference type="Proteomes" id="UP000231343">
    <property type="component" value="Unassembled WGS sequence"/>
</dbReference>
<proteinExistence type="predicted"/>
<evidence type="ECO:0000313" key="1">
    <source>
        <dbReference type="EMBL" id="PIS28525.1"/>
    </source>
</evidence>
<evidence type="ECO:0000313" key="2">
    <source>
        <dbReference type="Proteomes" id="UP000231343"/>
    </source>
</evidence>
<comment type="caution">
    <text evidence="1">The sequence shown here is derived from an EMBL/GenBank/DDBJ whole genome shotgun (WGS) entry which is preliminary data.</text>
</comment>
<dbReference type="AlphaFoldDB" id="A0A2H0XUT6"/>
<dbReference type="EMBL" id="PEYM01000128">
    <property type="protein sequence ID" value="PIS28525.1"/>
    <property type="molecule type" value="Genomic_DNA"/>
</dbReference>
<dbReference type="Gene3D" id="2.40.160.60">
    <property type="entry name" value="Outer membrane protein transport protein (OMPP1/FadL/TodX)"/>
    <property type="match status" value="1"/>
</dbReference>
<evidence type="ECO:0008006" key="3">
    <source>
        <dbReference type="Google" id="ProtNLM"/>
    </source>
</evidence>
<reference evidence="1 2" key="1">
    <citation type="submission" date="2017-09" db="EMBL/GenBank/DDBJ databases">
        <title>Depth-based differentiation of microbial function through sediment-hosted aquifers and enrichment of novel symbionts in the deep terrestrial subsurface.</title>
        <authorList>
            <person name="Probst A.J."/>
            <person name="Ladd B."/>
            <person name="Jarett J.K."/>
            <person name="Geller-Mcgrath D.E."/>
            <person name="Sieber C.M."/>
            <person name="Emerson J.B."/>
            <person name="Anantharaman K."/>
            <person name="Thomas B.C."/>
            <person name="Malmstrom R."/>
            <person name="Stieglmeier M."/>
            <person name="Klingl A."/>
            <person name="Woyke T."/>
            <person name="Ryan C.M."/>
            <person name="Banfield J.F."/>
        </authorList>
    </citation>
    <scope>NUCLEOTIDE SEQUENCE [LARGE SCALE GENOMIC DNA]</scope>
    <source>
        <strain evidence="1">CG08_land_8_20_14_0_20_45_16</strain>
    </source>
</reference>
<accession>A0A2H0XUT6</accession>
<gene>
    <name evidence="1" type="ORF">COT42_07740</name>
</gene>
<organism evidence="1 2">
    <name type="scientific">Candidatus Saganbacteria bacterium CG08_land_8_20_14_0_20_45_16</name>
    <dbReference type="NCBI Taxonomy" id="2014293"/>
    <lineage>
        <taxon>Bacteria</taxon>
        <taxon>Bacillati</taxon>
        <taxon>Saganbacteria</taxon>
    </lineage>
</organism>
<name>A0A2H0XUT6_UNCSA</name>
<protein>
    <recommendedName>
        <fullName evidence="3">DUF5723 domain-containing protein</fullName>
    </recommendedName>
</protein>
<sequence length="381" mass="39576">MIPDLQKRSRIIKKTFGLLICLCLLVTASLAQQLIGAKSSGMGGAGVASSTGLTAVYYNPAGLLSGSSTGLRLSLAPSYSDYQKVADAFSRATDISTFLTDNFSSELAAKGNLNALFGLKYNKIGLSVMALPLGNYAADTLASDQTIFIEKGAFALQAKAAYSIRYDYVLTLGRTFSLPILPANVDAGVNLKSINALYGTFAPAALATSAPYTTGTGNGTAFDLGLRTNLEVPILGSAAVGVTMRDLAGQINYTRKQKTYYLNNLTGTVTTSADSDLVDKAVTLDSVTVIGITGQLGTINLGLAADLELDKAGTITHLGLEYPLLSGLILARAGVISGPTTSKTTYGAKFNLPIFSLGAAGIIDNNDKSATAWTFDIGLGD</sequence>